<dbReference type="RefSeq" id="XP_030844695.1">
    <property type="nucleotide sequence ID" value="XM_030988835.1"/>
</dbReference>
<accession>A0A7M7P6V3</accession>
<dbReference type="GeneID" id="105441350"/>
<keyword evidence="6" id="KW-1185">Reference proteome</keyword>
<dbReference type="Pfam" id="PF13927">
    <property type="entry name" value="Ig_3"/>
    <property type="match status" value="1"/>
</dbReference>
<comment type="caution">
    <text evidence="1">Lacks conserved residue(s) required for the propagation of feature annotation.</text>
</comment>
<dbReference type="InterPro" id="IPR058808">
    <property type="entry name" value="GAIN_ADGRA2/3"/>
</dbReference>
<feature type="domain" description="EGF-like" evidence="3">
    <location>
        <begin position="78"/>
        <end position="115"/>
    </location>
</feature>
<keyword evidence="1" id="KW-1015">Disulfide bond</keyword>
<dbReference type="SMART" id="SM00181">
    <property type="entry name" value="EGF"/>
    <property type="match status" value="1"/>
</dbReference>
<dbReference type="PROSITE" id="PS00022">
    <property type="entry name" value="EGF_1"/>
    <property type="match status" value="1"/>
</dbReference>
<dbReference type="SMART" id="SM00409">
    <property type="entry name" value="IG"/>
    <property type="match status" value="1"/>
</dbReference>
<dbReference type="Gene3D" id="2.10.25.10">
    <property type="entry name" value="Laminin"/>
    <property type="match status" value="1"/>
</dbReference>
<protein>
    <submittedName>
        <fullName evidence="5">Uncharacterized protein</fullName>
    </submittedName>
</protein>
<sequence length="534" mass="59283">MMRKRADASNPVPELEPEPEAEEVEEDAPARRSAKQNSCVFSLHGWCYSSQDLVEELWRHPQILLEGVDIFGGELPSIADPCTQRNPCVNGVCRPSGQGQYECECQDHYEGIHCDEPTLPLEVSVHPSSQIVNINARVELTCSFNNAKRYHWYKDDVLLPNSGNQNPLIIMSVTPSDIGYYFCRGSGRNEETLDTMRASVYVKDLTNIIVLNARFAIPFSDELHDQTSKLYKETALNISTYVEQGVRTSSGLKSLSVVCRALRPGSVKADMNFYIERTNMTATEKQDLVGRSLDSLANESNGFLDSNTISVQDNAICQNISWISPRFEKVEFPVGENGTWANSTGMCPFNTTQVNEPIGRALCIGDGITQSQWQPVDNCGPFRNVTDILTEIAQVIVDEENAGEVSQQVSSVTSNIEDITSDDITFVAEITSNIVQQNLTSEEVTNSITSIVSNIAQVETEQLQAAEAEDGAISKFVQAFEEQISRVEVADGGMLLIQQPNVAVQVILHLYHRLRKNHLKSTSILNIEIHFQVV</sequence>
<dbReference type="AlphaFoldDB" id="A0A7M7P6V3"/>
<dbReference type="InterPro" id="IPR036179">
    <property type="entry name" value="Ig-like_dom_sf"/>
</dbReference>
<name>A0A7M7P6V3_STRPU</name>
<reference evidence="5" key="2">
    <citation type="submission" date="2021-01" db="UniProtKB">
        <authorList>
            <consortium name="EnsemblMetazoa"/>
        </authorList>
    </citation>
    <scope>IDENTIFICATION</scope>
</reference>
<evidence type="ECO:0000259" key="3">
    <source>
        <dbReference type="PROSITE" id="PS50026"/>
    </source>
</evidence>
<proteinExistence type="predicted"/>
<dbReference type="SMART" id="SM00408">
    <property type="entry name" value="IGc2"/>
    <property type="match status" value="1"/>
</dbReference>
<feature type="region of interest" description="Disordered" evidence="2">
    <location>
        <begin position="1"/>
        <end position="31"/>
    </location>
</feature>
<dbReference type="InParanoid" id="A0A7M7P6V3"/>
<evidence type="ECO:0000256" key="1">
    <source>
        <dbReference type="PROSITE-ProRule" id="PRU00076"/>
    </source>
</evidence>
<keyword evidence="1" id="KW-0245">EGF-like domain</keyword>
<dbReference type="PROSITE" id="PS50026">
    <property type="entry name" value="EGF_3"/>
    <property type="match status" value="1"/>
</dbReference>
<dbReference type="PANTHER" id="PTHR45692">
    <property type="entry name" value="G_PROTEIN_RECEP_F2_4 DOMAIN-CONTAINING PROTEIN"/>
    <property type="match status" value="1"/>
</dbReference>
<feature type="domain" description="Ig-like" evidence="4">
    <location>
        <begin position="117"/>
        <end position="194"/>
    </location>
</feature>
<dbReference type="InterPro" id="IPR003598">
    <property type="entry name" value="Ig_sub2"/>
</dbReference>
<dbReference type="InterPro" id="IPR007110">
    <property type="entry name" value="Ig-like_dom"/>
</dbReference>
<dbReference type="InterPro" id="IPR013783">
    <property type="entry name" value="Ig-like_fold"/>
</dbReference>
<dbReference type="SUPFAM" id="SSF57196">
    <property type="entry name" value="EGF/Laminin"/>
    <property type="match status" value="1"/>
</dbReference>
<dbReference type="EnsemblMetazoa" id="XM_030988835">
    <property type="protein sequence ID" value="XP_030844695"/>
    <property type="gene ID" value="LOC105441350"/>
</dbReference>
<dbReference type="PROSITE" id="PS50835">
    <property type="entry name" value="IG_LIKE"/>
    <property type="match status" value="1"/>
</dbReference>
<feature type="compositionally biased region" description="Acidic residues" evidence="2">
    <location>
        <begin position="15"/>
        <end position="27"/>
    </location>
</feature>
<feature type="disulfide bond" evidence="1">
    <location>
        <begin position="105"/>
        <end position="114"/>
    </location>
</feature>
<dbReference type="CDD" id="cd00054">
    <property type="entry name" value="EGF_CA"/>
    <property type="match status" value="1"/>
</dbReference>
<reference evidence="6" key="1">
    <citation type="submission" date="2015-02" db="EMBL/GenBank/DDBJ databases">
        <title>Genome sequencing for Strongylocentrotus purpuratus.</title>
        <authorList>
            <person name="Murali S."/>
            <person name="Liu Y."/>
            <person name="Vee V."/>
            <person name="English A."/>
            <person name="Wang M."/>
            <person name="Skinner E."/>
            <person name="Han Y."/>
            <person name="Muzny D.M."/>
            <person name="Worley K.C."/>
            <person name="Gibbs R.A."/>
        </authorList>
    </citation>
    <scope>NUCLEOTIDE SEQUENCE</scope>
</reference>
<dbReference type="InterPro" id="IPR003599">
    <property type="entry name" value="Ig_sub"/>
</dbReference>
<dbReference type="Gene3D" id="2.60.40.10">
    <property type="entry name" value="Immunoglobulins"/>
    <property type="match status" value="1"/>
</dbReference>
<evidence type="ECO:0000313" key="6">
    <source>
        <dbReference type="Proteomes" id="UP000007110"/>
    </source>
</evidence>
<evidence type="ECO:0000313" key="5">
    <source>
        <dbReference type="EnsemblMetazoa" id="XP_030844695"/>
    </source>
</evidence>
<dbReference type="InterPro" id="IPR000742">
    <property type="entry name" value="EGF"/>
</dbReference>
<dbReference type="SUPFAM" id="SSF48726">
    <property type="entry name" value="Immunoglobulin"/>
    <property type="match status" value="1"/>
</dbReference>
<dbReference type="KEGG" id="spu:105441350"/>
<organism evidence="5 6">
    <name type="scientific">Strongylocentrotus purpuratus</name>
    <name type="common">Purple sea urchin</name>
    <dbReference type="NCBI Taxonomy" id="7668"/>
    <lineage>
        <taxon>Eukaryota</taxon>
        <taxon>Metazoa</taxon>
        <taxon>Echinodermata</taxon>
        <taxon>Eleutherozoa</taxon>
        <taxon>Echinozoa</taxon>
        <taxon>Echinoidea</taxon>
        <taxon>Euechinoidea</taxon>
        <taxon>Echinacea</taxon>
        <taxon>Camarodonta</taxon>
        <taxon>Echinidea</taxon>
        <taxon>Strongylocentrotidae</taxon>
        <taxon>Strongylocentrotus</taxon>
    </lineage>
</organism>
<evidence type="ECO:0000256" key="2">
    <source>
        <dbReference type="SAM" id="MobiDB-lite"/>
    </source>
</evidence>
<dbReference type="Proteomes" id="UP000007110">
    <property type="component" value="Unassembled WGS sequence"/>
</dbReference>
<evidence type="ECO:0000259" key="4">
    <source>
        <dbReference type="PROSITE" id="PS50835"/>
    </source>
</evidence>
<dbReference type="PANTHER" id="PTHR45692:SF1">
    <property type="entry name" value="G-PROTEIN COUPLED RECEPTORS FAMILY 2 PROFILE 2 DOMAIN-CONTAINING PROTEIN"/>
    <property type="match status" value="1"/>
</dbReference>
<dbReference type="Pfam" id="PF26588">
    <property type="entry name" value="GAIN_ADGRA3"/>
    <property type="match status" value="1"/>
</dbReference>